<accession>G0PIW7</accession>
<sequence>MPRDMCLNFSKLDHSTPYTALGDGPDFIDDLIQMTYSMIRATNDPMKEFKQSQYSRIKHKSDLLHRPRTVLSVSLFCMTPLFEAIGSQKPPSSIDYKLIRGSVDAIIPENDARADLNLQTVGKEFKLVQVNPTCI</sequence>
<reference evidence="2" key="1">
    <citation type="submission" date="2011-07" db="EMBL/GenBank/DDBJ databases">
        <authorList>
            <consortium name="Caenorhabditis brenneri Sequencing and Analysis Consortium"/>
            <person name="Wilson R.K."/>
        </authorList>
    </citation>
    <scope>NUCLEOTIDE SEQUENCE [LARGE SCALE GENOMIC DNA]</scope>
    <source>
        <strain evidence="2">PB2801</strain>
    </source>
</reference>
<proteinExistence type="predicted"/>
<evidence type="ECO:0000313" key="1">
    <source>
        <dbReference type="EMBL" id="EGT58450.1"/>
    </source>
</evidence>
<dbReference type="HOGENOM" id="CLU_1887575_0_0_1"/>
<dbReference type="AlphaFoldDB" id="G0PIW7"/>
<dbReference type="EMBL" id="GL380613">
    <property type="protein sequence ID" value="EGT58450.1"/>
    <property type="molecule type" value="Genomic_DNA"/>
</dbReference>
<name>G0PIW7_CAEBE</name>
<evidence type="ECO:0000313" key="2">
    <source>
        <dbReference type="Proteomes" id="UP000008068"/>
    </source>
</evidence>
<dbReference type="STRING" id="135651.G0PIW7"/>
<organism evidence="2">
    <name type="scientific">Caenorhabditis brenneri</name>
    <name type="common">Nematode worm</name>
    <dbReference type="NCBI Taxonomy" id="135651"/>
    <lineage>
        <taxon>Eukaryota</taxon>
        <taxon>Metazoa</taxon>
        <taxon>Ecdysozoa</taxon>
        <taxon>Nematoda</taxon>
        <taxon>Chromadorea</taxon>
        <taxon>Rhabditida</taxon>
        <taxon>Rhabditina</taxon>
        <taxon>Rhabditomorpha</taxon>
        <taxon>Rhabditoidea</taxon>
        <taxon>Rhabditidae</taxon>
        <taxon>Peloderinae</taxon>
        <taxon>Caenorhabditis</taxon>
    </lineage>
</organism>
<keyword evidence="2" id="KW-1185">Reference proteome</keyword>
<dbReference type="InParanoid" id="G0PIW7"/>
<protein>
    <submittedName>
        <fullName evidence="1">Uncharacterized protein</fullName>
    </submittedName>
</protein>
<dbReference type="Proteomes" id="UP000008068">
    <property type="component" value="Unassembled WGS sequence"/>
</dbReference>
<gene>
    <name evidence="1" type="ORF">CAEBREN_22349</name>
</gene>